<sequence length="232" mass="26352">MEPASKKPEKVETGDLTRRLREVEEPLQKAHPLTYSQKVRCDFKEVVCTVTSEGQAVEKWIEGQSDQTMFGLDIEWKPNRVKGENNKVGLLQISSQTECLLVQLLHLDYIPDSLRNFLRKGSNSFAGVGITEDGIKLLRDHGLVCAGLVELHQYCKGARMSLSLKDLALVVLNVTLEKSRTVTMSDWSQRHLNSEQVEYACRDAWLSCRLFVELEAYPHKRLASVVFAVYEI</sequence>
<keyword evidence="2" id="KW-0378">Hydrolase</keyword>
<dbReference type="InterPro" id="IPR036397">
    <property type="entry name" value="RNaseH_sf"/>
</dbReference>
<dbReference type="CDD" id="cd06141">
    <property type="entry name" value="WRN_exo"/>
    <property type="match status" value="1"/>
</dbReference>
<evidence type="ECO:0000259" key="3">
    <source>
        <dbReference type="SMART" id="SM00474"/>
    </source>
</evidence>
<dbReference type="AlphaFoldDB" id="A0ABD3H627"/>
<evidence type="ECO:0000256" key="1">
    <source>
        <dbReference type="ARBA" id="ARBA00022722"/>
    </source>
</evidence>
<organism evidence="4 5">
    <name type="scientific">Riccia sorocarpa</name>
    <dbReference type="NCBI Taxonomy" id="122646"/>
    <lineage>
        <taxon>Eukaryota</taxon>
        <taxon>Viridiplantae</taxon>
        <taxon>Streptophyta</taxon>
        <taxon>Embryophyta</taxon>
        <taxon>Marchantiophyta</taxon>
        <taxon>Marchantiopsida</taxon>
        <taxon>Marchantiidae</taxon>
        <taxon>Marchantiales</taxon>
        <taxon>Ricciaceae</taxon>
        <taxon>Riccia</taxon>
    </lineage>
</organism>
<dbReference type="SMART" id="SM00474">
    <property type="entry name" value="35EXOc"/>
    <property type="match status" value="1"/>
</dbReference>
<protein>
    <recommendedName>
        <fullName evidence="3">3'-5' exonuclease domain-containing protein</fullName>
    </recommendedName>
</protein>
<dbReference type="InterPro" id="IPR012337">
    <property type="entry name" value="RNaseH-like_sf"/>
</dbReference>
<gene>
    <name evidence="4" type="ORF">R1sor_013077</name>
</gene>
<dbReference type="EMBL" id="JBJQOH010000004">
    <property type="protein sequence ID" value="KAL3686768.1"/>
    <property type="molecule type" value="Genomic_DNA"/>
</dbReference>
<comment type="caution">
    <text evidence="4">The sequence shown here is derived from an EMBL/GenBank/DDBJ whole genome shotgun (WGS) entry which is preliminary data.</text>
</comment>
<proteinExistence type="predicted"/>
<name>A0ABD3H627_9MARC</name>
<dbReference type="Pfam" id="PF01612">
    <property type="entry name" value="DNA_pol_A_exo1"/>
    <property type="match status" value="1"/>
</dbReference>
<keyword evidence="5" id="KW-1185">Reference proteome</keyword>
<evidence type="ECO:0000256" key="2">
    <source>
        <dbReference type="ARBA" id="ARBA00022801"/>
    </source>
</evidence>
<accession>A0ABD3H627</accession>
<reference evidence="4 5" key="1">
    <citation type="submission" date="2024-09" db="EMBL/GenBank/DDBJ databases">
        <title>Chromosome-scale assembly of Riccia sorocarpa.</title>
        <authorList>
            <person name="Paukszto L."/>
        </authorList>
    </citation>
    <scope>NUCLEOTIDE SEQUENCE [LARGE SCALE GENOMIC DNA]</scope>
    <source>
        <strain evidence="4">LP-2024</strain>
        <tissue evidence="4">Aerial parts of the thallus</tissue>
    </source>
</reference>
<dbReference type="PANTHER" id="PTHR13620">
    <property type="entry name" value="3-5 EXONUCLEASE"/>
    <property type="match status" value="1"/>
</dbReference>
<dbReference type="GO" id="GO:0008408">
    <property type="term" value="F:3'-5' exonuclease activity"/>
    <property type="evidence" value="ECO:0007669"/>
    <property type="project" value="UniProtKB-ARBA"/>
</dbReference>
<dbReference type="InterPro" id="IPR051132">
    <property type="entry name" value="3-5_Exonuclease_domain"/>
</dbReference>
<dbReference type="InterPro" id="IPR002562">
    <property type="entry name" value="3'-5'_exonuclease_dom"/>
</dbReference>
<dbReference type="PANTHER" id="PTHR13620:SF104">
    <property type="entry name" value="EXONUCLEASE 3'-5' DOMAIN-CONTAINING PROTEIN 2"/>
    <property type="match status" value="1"/>
</dbReference>
<evidence type="ECO:0000313" key="5">
    <source>
        <dbReference type="Proteomes" id="UP001633002"/>
    </source>
</evidence>
<dbReference type="Gene3D" id="3.30.420.10">
    <property type="entry name" value="Ribonuclease H-like superfamily/Ribonuclease H"/>
    <property type="match status" value="1"/>
</dbReference>
<feature type="domain" description="3'-5' exonuclease" evidence="3">
    <location>
        <begin position="48"/>
        <end position="219"/>
    </location>
</feature>
<dbReference type="Proteomes" id="UP001633002">
    <property type="component" value="Unassembled WGS sequence"/>
</dbReference>
<dbReference type="SUPFAM" id="SSF53098">
    <property type="entry name" value="Ribonuclease H-like"/>
    <property type="match status" value="1"/>
</dbReference>
<keyword evidence="1" id="KW-0540">Nuclease</keyword>
<evidence type="ECO:0000313" key="4">
    <source>
        <dbReference type="EMBL" id="KAL3686768.1"/>
    </source>
</evidence>